<proteinExistence type="predicted"/>
<dbReference type="EMBL" id="CP163429">
    <property type="protein sequence ID" value="XDP95879.1"/>
    <property type="molecule type" value="Genomic_DNA"/>
</dbReference>
<organism evidence="5">
    <name type="scientific">Streptomyces sp. R02</name>
    <dbReference type="NCBI Taxonomy" id="3238623"/>
    <lineage>
        <taxon>Bacteria</taxon>
        <taxon>Bacillati</taxon>
        <taxon>Actinomycetota</taxon>
        <taxon>Actinomycetes</taxon>
        <taxon>Kitasatosporales</taxon>
        <taxon>Streptomycetaceae</taxon>
        <taxon>Streptomyces</taxon>
    </lineage>
</organism>
<dbReference type="PANTHER" id="PTHR35372:SF2">
    <property type="entry name" value="SF3 HELICASE DOMAIN-CONTAINING PROTEIN"/>
    <property type="match status" value="1"/>
</dbReference>
<evidence type="ECO:0000256" key="2">
    <source>
        <dbReference type="ARBA" id="ARBA00022801"/>
    </source>
</evidence>
<protein>
    <submittedName>
        <fullName evidence="5">Phage/plasmid primase, P4 family</fullName>
    </submittedName>
</protein>
<dbReference type="InterPro" id="IPR045455">
    <property type="entry name" value="NrS-1_pol-like_helicase"/>
</dbReference>
<dbReference type="InterPro" id="IPR051620">
    <property type="entry name" value="ORF904-like_C"/>
</dbReference>
<dbReference type="InterPro" id="IPR014818">
    <property type="entry name" value="Phage/plasmid_primase_P4_C"/>
</dbReference>
<dbReference type="PANTHER" id="PTHR35372">
    <property type="entry name" value="ATP BINDING PROTEIN-RELATED"/>
    <property type="match status" value="1"/>
</dbReference>
<evidence type="ECO:0000256" key="1">
    <source>
        <dbReference type="ARBA" id="ARBA00022741"/>
    </source>
</evidence>
<sequence length="474" mass="51907">MDLSPETIAAALEQIMQSASGNNAQGAMSDDDLALHALDTRFNGHLAHDRSRGWFHFPAHAHHWVNDADGDDVTATVQTMLRELRRTETDSAKAKSLGSRQRRDNVVSMLKGLPEVRYAGEWDAEPFLLAAPNGVIDLRTGALHDGEPDQRLTRAVTVDYEPAARAPRWERFVAEIFAHDPALPAYVQRLLGYGITGSTREQCFAVLYGAGANGKSTLLTTLRELLGSHAATVPFDAFTVSGKARGGPEAEMLVGARLALASETNRSATLDSAAIKNATGGEEITVNPKYRTPYAFKPQALILLASNYKPIVREQDNGTWRRIKLIPFLQRFEGDAKDPHLEETLRSERAGILAWLVRGAVDWYANGLQDPDSVRAAINEYREESDSLAGFLPGVLELAPGRRLTNPQVWTAYEQWADANGTEAFKSGRTLGDALIERGKGAITRFHDRNARGLEGLAFADEQRQGSAPGIFEP</sequence>
<evidence type="ECO:0000313" key="5">
    <source>
        <dbReference type="EMBL" id="XDP95879.1"/>
    </source>
</evidence>
<dbReference type="SMART" id="SM00885">
    <property type="entry name" value="D5_N"/>
    <property type="match status" value="1"/>
</dbReference>
<dbReference type="RefSeq" id="WP_369157961.1">
    <property type="nucleotide sequence ID" value="NZ_CP163429.1"/>
</dbReference>
<keyword evidence="2" id="KW-0378">Hydrolase</keyword>
<dbReference type="GO" id="GO:0005524">
    <property type="term" value="F:ATP binding"/>
    <property type="evidence" value="ECO:0007669"/>
    <property type="project" value="UniProtKB-KW"/>
</dbReference>
<dbReference type="SUPFAM" id="SSF52540">
    <property type="entry name" value="P-loop containing nucleoside triphosphate hydrolases"/>
    <property type="match status" value="1"/>
</dbReference>
<feature type="domain" description="SF3 helicase" evidence="4">
    <location>
        <begin position="182"/>
        <end position="341"/>
    </location>
</feature>
<gene>
    <name evidence="5" type="ORF">AB5J57_21215</name>
</gene>
<keyword evidence="3" id="KW-0067">ATP-binding</keyword>
<keyword evidence="1" id="KW-0547">Nucleotide-binding</keyword>
<dbReference type="InterPro" id="IPR027417">
    <property type="entry name" value="P-loop_NTPase"/>
</dbReference>
<reference evidence="5" key="1">
    <citation type="submission" date="2024-07" db="EMBL/GenBank/DDBJ databases">
        <authorList>
            <person name="Yu S.T."/>
        </authorList>
    </citation>
    <scope>NUCLEOTIDE SEQUENCE</scope>
    <source>
        <strain evidence="5">R02</strain>
    </source>
</reference>
<name>A0AB39LQC2_9ACTN</name>
<dbReference type="InterPro" id="IPR006500">
    <property type="entry name" value="Helicase_put_C_phage/plasmid"/>
</dbReference>
<dbReference type="Pfam" id="PF08706">
    <property type="entry name" value="D5_N"/>
    <property type="match status" value="1"/>
</dbReference>
<dbReference type="InterPro" id="IPR014015">
    <property type="entry name" value="Helicase_SF3_DNA-vir"/>
</dbReference>
<dbReference type="PROSITE" id="PS51206">
    <property type="entry name" value="SF3_HELICASE_1"/>
    <property type="match status" value="1"/>
</dbReference>
<dbReference type="NCBIfam" id="TIGR01613">
    <property type="entry name" value="primase_Cterm"/>
    <property type="match status" value="1"/>
</dbReference>
<accession>A0AB39LQC2</accession>
<evidence type="ECO:0000259" key="4">
    <source>
        <dbReference type="PROSITE" id="PS51206"/>
    </source>
</evidence>
<dbReference type="Pfam" id="PF19263">
    <property type="entry name" value="DUF5906"/>
    <property type="match status" value="1"/>
</dbReference>
<dbReference type="Gene3D" id="3.40.50.300">
    <property type="entry name" value="P-loop containing nucleotide triphosphate hydrolases"/>
    <property type="match status" value="1"/>
</dbReference>
<evidence type="ECO:0000256" key="3">
    <source>
        <dbReference type="ARBA" id="ARBA00022840"/>
    </source>
</evidence>
<dbReference type="AlphaFoldDB" id="A0AB39LQC2"/>
<dbReference type="GO" id="GO:0016787">
    <property type="term" value="F:hydrolase activity"/>
    <property type="evidence" value="ECO:0007669"/>
    <property type="project" value="UniProtKB-KW"/>
</dbReference>